<dbReference type="PANTHER" id="PTHR36453">
    <property type="entry name" value="SECRETED PROTEIN-RELATED"/>
    <property type="match status" value="1"/>
</dbReference>
<dbReference type="RefSeq" id="WP_345233485.1">
    <property type="nucleotide sequence ID" value="NZ_BAABIQ010000042.1"/>
</dbReference>
<dbReference type="InterPro" id="IPR006626">
    <property type="entry name" value="PbH1"/>
</dbReference>
<dbReference type="Pfam" id="PF13180">
    <property type="entry name" value="PDZ_2"/>
    <property type="match status" value="1"/>
</dbReference>
<keyword evidence="4" id="KW-1185">Reference proteome</keyword>
<organism evidence="3 4">
    <name type="scientific">Olivibacter ginsenosidimutans</name>
    <dbReference type="NCBI Taxonomy" id="1176537"/>
    <lineage>
        <taxon>Bacteria</taxon>
        <taxon>Pseudomonadati</taxon>
        <taxon>Bacteroidota</taxon>
        <taxon>Sphingobacteriia</taxon>
        <taxon>Sphingobacteriales</taxon>
        <taxon>Sphingobacteriaceae</taxon>
        <taxon>Olivibacter</taxon>
    </lineage>
</organism>
<evidence type="ECO:0000313" key="3">
    <source>
        <dbReference type="EMBL" id="GAA4802035.1"/>
    </source>
</evidence>
<dbReference type="InterPro" id="IPR036034">
    <property type="entry name" value="PDZ_sf"/>
</dbReference>
<dbReference type="SUPFAM" id="SSF50156">
    <property type="entry name" value="PDZ domain-like"/>
    <property type="match status" value="1"/>
</dbReference>
<dbReference type="Gene3D" id="2.30.42.10">
    <property type="match status" value="1"/>
</dbReference>
<evidence type="ECO:0000313" key="4">
    <source>
        <dbReference type="Proteomes" id="UP001501411"/>
    </source>
</evidence>
<proteinExistence type="predicted"/>
<evidence type="ECO:0000259" key="2">
    <source>
        <dbReference type="Pfam" id="PF13180"/>
    </source>
</evidence>
<sequence>MKCFKVCLFICCIYLQCFTVRAFCQTKQRYVAIDGSDQNEGTKDSPYASPLKAKEAVIQLRKTGYKGAVEIIITAGTYYLTQPLTFTAEESGSTQHPYTIRAARGEQVIFSAARALRLSWQKYKGDLWKANVPIGTSFKQLFADGQKLICARYPNFDPSVLPFNGYAADAISPERVKTWKNPAGAYVHALHQGRWGGLHYQVSGKKNDSTLQLIGGWQNNRPSPMHPTYRYVENVFEELDSPGEWYLDSIQHTLYYYPQPGQQLTEVTFEASNLENIITLQGSAQKPVHDITIEGIDFVQTAPTFMKTKEPLLRSDWTIYRQGAVKIDGVERCIIRHANFYNLGGNAIFVSNYNRNIVIADNLIENIGAGGINIVGDPDAVRSPAFRYEDVVPATAMDTIPGPKTNNYPAECTVSDNLIRNIGLIEKQVAGVQISMSANIKVFHNTIYRVPRAGINIGDGTWGGHVLAYNDVFQTVLETSDHGAFNSWGRDRFWHSNRNTMDAIVAAHPNWVKLDAIKTTIIRNNRFQCEHGWDIDLDDGSTNYAIYDNLCLSGGLKLREGFYRKVYNNILINNGFHPHVWFKNSHDVFRNNLVMQAHQDIQLHAWGDTVDYNYYTQSIDLQKDQQKGVEAHGKLIEPHFVNSKTGNFALMDTVGLPFKKMSMPHVGVQTPRLKNLAKQPIFPSIATNNSEKRDRIFIWQKSTLKNIETLGEQSAAGLSDRSGVLVVHIPENSPLASSQLQAGDVIIGCEGTTIHDLDELSSFLSSSTIKKSLNLTIVRNQQKQQITIAFNPK</sequence>
<dbReference type="EMBL" id="BAABIQ010000042">
    <property type="protein sequence ID" value="GAA4802035.1"/>
    <property type="molecule type" value="Genomic_DNA"/>
</dbReference>
<dbReference type="Gene3D" id="2.160.20.10">
    <property type="entry name" value="Single-stranded right-handed beta-helix, Pectin lyase-like"/>
    <property type="match status" value="2"/>
</dbReference>
<accession>A0ABP9C2B3</accession>
<dbReference type="InterPro" id="IPR012334">
    <property type="entry name" value="Pectin_lyas_fold"/>
</dbReference>
<dbReference type="InterPro" id="IPR011050">
    <property type="entry name" value="Pectin_lyase_fold/virulence"/>
</dbReference>
<dbReference type="PANTHER" id="PTHR36453:SF1">
    <property type="entry name" value="RIGHT HANDED BETA HELIX DOMAIN-CONTAINING PROTEIN"/>
    <property type="match status" value="1"/>
</dbReference>
<dbReference type="SUPFAM" id="SSF51126">
    <property type="entry name" value="Pectin lyase-like"/>
    <property type="match status" value="1"/>
</dbReference>
<evidence type="ECO:0000256" key="1">
    <source>
        <dbReference type="SAM" id="SignalP"/>
    </source>
</evidence>
<reference evidence="4" key="1">
    <citation type="journal article" date="2019" name="Int. J. Syst. Evol. Microbiol.">
        <title>The Global Catalogue of Microorganisms (GCM) 10K type strain sequencing project: providing services to taxonomists for standard genome sequencing and annotation.</title>
        <authorList>
            <consortium name="The Broad Institute Genomics Platform"/>
            <consortium name="The Broad Institute Genome Sequencing Center for Infectious Disease"/>
            <person name="Wu L."/>
            <person name="Ma J."/>
        </authorList>
    </citation>
    <scope>NUCLEOTIDE SEQUENCE [LARGE SCALE GENOMIC DNA]</scope>
    <source>
        <strain evidence="4">JCM 18200</strain>
    </source>
</reference>
<name>A0ABP9C2B3_9SPHI</name>
<dbReference type="SMART" id="SM00710">
    <property type="entry name" value="PbH1"/>
    <property type="match status" value="4"/>
</dbReference>
<keyword evidence="1" id="KW-0732">Signal</keyword>
<comment type="caution">
    <text evidence="3">The sequence shown here is derived from an EMBL/GenBank/DDBJ whole genome shotgun (WGS) entry which is preliminary data.</text>
</comment>
<gene>
    <name evidence="3" type="ORF">GCM10023231_33680</name>
</gene>
<feature type="signal peptide" evidence="1">
    <location>
        <begin position="1"/>
        <end position="22"/>
    </location>
</feature>
<feature type="chain" id="PRO_5045707694" evidence="1">
    <location>
        <begin position="23"/>
        <end position="793"/>
    </location>
</feature>
<protein>
    <submittedName>
        <fullName evidence="3">PDZ domain-containing protein</fullName>
    </submittedName>
</protein>
<dbReference type="Proteomes" id="UP001501411">
    <property type="component" value="Unassembled WGS sequence"/>
</dbReference>
<dbReference type="InterPro" id="IPR001478">
    <property type="entry name" value="PDZ"/>
</dbReference>
<feature type="domain" description="PDZ" evidence="2">
    <location>
        <begin position="721"/>
        <end position="788"/>
    </location>
</feature>